<evidence type="ECO:0000313" key="2">
    <source>
        <dbReference type="Proteomes" id="UP000186922"/>
    </source>
</evidence>
<dbReference type="EMBL" id="BDGG01000009">
    <property type="protein sequence ID" value="GAV03056.1"/>
    <property type="molecule type" value="Genomic_DNA"/>
</dbReference>
<dbReference type="STRING" id="947166.A0A1D1VQD9"/>
<keyword evidence="2" id="KW-1185">Reference proteome</keyword>
<organism evidence="1 2">
    <name type="scientific">Ramazzottius varieornatus</name>
    <name type="common">Water bear</name>
    <name type="synonym">Tardigrade</name>
    <dbReference type="NCBI Taxonomy" id="947166"/>
    <lineage>
        <taxon>Eukaryota</taxon>
        <taxon>Metazoa</taxon>
        <taxon>Ecdysozoa</taxon>
        <taxon>Tardigrada</taxon>
        <taxon>Eutardigrada</taxon>
        <taxon>Parachela</taxon>
        <taxon>Hypsibioidea</taxon>
        <taxon>Ramazzottiidae</taxon>
        <taxon>Ramazzottius</taxon>
    </lineage>
</organism>
<dbReference type="OrthoDB" id="8918066at2759"/>
<protein>
    <recommendedName>
        <fullName evidence="3">HAT C-terminal dimerisation domain-containing protein</fullName>
    </recommendedName>
</protein>
<dbReference type="PANTHER" id="PTHR46880">
    <property type="entry name" value="RAS-ASSOCIATING DOMAIN-CONTAINING PROTEIN"/>
    <property type="match status" value="1"/>
</dbReference>
<dbReference type="PANTHER" id="PTHR46880:SF5">
    <property type="entry name" value="DUF4371 DOMAIN-CONTAINING PROTEIN"/>
    <property type="match status" value="1"/>
</dbReference>
<evidence type="ECO:0008006" key="3">
    <source>
        <dbReference type="Google" id="ProtNLM"/>
    </source>
</evidence>
<comment type="caution">
    <text evidence="1">The sequence shown here is derived from an EMBL/GenBank/DDBJ whole genome shotgun (WGS) entry which is preliminary data.</text>
</comment>
<gene>
    <name evidence="1" type="primary">RvY_13538-1</name>
    <name evidence="1" type="synonym">RvY_13538.1</name>
    <name evidence="1" type="ORF">RvY_13538</name>
</gene>
<proteinExistence type="predicted"/>
<sequence>MHNILHESHIVFEDEDSELEQLLVVASVLPVSTAICERGLSIQNVNKTIRRSRLNERRLDALMRIAINGPPLGEMDFLNIIMSWVRSGNFSSE</sequence>
<dbReference type="Proteomes" id="UP000186922">
    <property type="component" value="Unassembled WGS sequence"/>
</dbReference>
<name>A0A1D1VQD9_RAMVA</name>
<reference evidence="1 2" key="1">
    <citation type="journal article" date="2016" name="Nat. Commun.">
        <title>Extremotolerant tardigrade genome and improved radiotolerance of human cultured cells by tardigrade-unique protein.</title>
        <authorList>
            <person name="Hashimoto T."/>
            <person name="Horikawa D.D."/>
            <person name="Saito Y."/>
            <person name="Kuwahara H."/>
            <person name="Kozuka-Hata H."/>
            <person name="Shin-I T."/>
            <person name="Minakuchi Y."/>
            <person name="Ohishi K."/>
            <person name="Motoyama A."/>
            <person name="Aizu T."/>
            <person name="Enomoto A."/>
            <person name="Kondo K."/>
            <person name="Tanaka S."/>
            <person name="Hara Y."/>
            <person name="Koshikawa S."/>
            <person name="Sagara H."/>
            <person name="Miura T."/>
            <person name="Yokobori S."/>
            <person name="Miyagawa K."/>
            <person name="Suzuki Y."/>
            <person name="Kubo T."/>
            <person name="Oyama M."/>
            <person name="Kohara Y."/>
            <person name="Fujiyama A."/>
            <person name="Arakawa K."/>
            <person name="Katayama T."/>
            <person name="Toyoda A."/>
            <person name="Kunieda T."/>
        </authorList>
    </citation>
    <scope>NUCLEOTIDE SEQUENCE [LARGE SCALE GENOMIC DNA]</scope>
    <source>
        <strain evidence="1 2">YOKOZUNA-1</strain>
    </source>
</reference>
<dbReference type="AlphaFoldDB" id="A0A1D1VQD9"/>
<accession>A0A1D1VQD9</accession>
<evidence type="ECO:0000313" key="1">
    <source>
        <dbReference type="EMBL" id="GAV03056.1"/>
    </source>
</evidence>